<dbReference type="Pfam" id="PF13180">
    <property type="entry name" value="PDZ_2"/>
    <property type="match status" value="2"/>
</dbReference>
<dbReference type="GeneID" id="90608050"/>
<dbReference type="InterPro" id="IPR009003">
    <property type="entry name" value="Peptidase_S1_PA"/>
</dbReference>
<dbReference type="PROSITE" id="PS50106">
    <property type="entry name" value="PDZ"/>
    <property type="match status" value="1"/>
</dbReference>
<feature type="signal peptide" evidence="1">
    <location>
        <begin position="1"/>
        <end position="41"/>
    </location>
</feature>
<comment type="caution">
    <text evidence="3">The sequence shown here is derived from an EMBL/GenBank/DDBJ whole genome shotgun (WGS) entry which is preliminary data.</text>
</comment>
<evidence type="ECO:0000256" key="1">
    <source>
        <dbReference type="SAM" id="SignalP"/>
    </source>
</evidence>
<evidence type="ECO:0000313" key="3">
    <source>
        <dbReference type="EMBL" id="PHQ36029.1"/>
    </source>
</evidence>
<name>A0A2G1WBM2_9BACT</name>
<dbReference type="Gene3D" id="2.40.10.10">
    <property type="entry name" value="Trypsin-like serine proteases"/>
    <property type="match status" value="2"/>
</dbReference>
<dbReference type="AlphaFoldDB" id="A0A2G1WBM2"/>
<dbReference type="InterPro" id="IPR043504">
    <property type="entry name" value="Peptidase_S1_PA_chymotrypsin"/>
</dbReference>
<dbReference type="SUPFAM" id="SSF50494">
    <property type="entry name" value="Trypsin-like serine proteases"/>
    <property type="match status" value="1"/>
</dbReference>
<feature type="chain" id="PRO_5013800545" evidence="1">
    <location>
        <begin position="42"/>
        <end position="689"/>
    </location>
</feature>
<dbReference type="Gene3D" id="2.30.42.10">
    <property type="match status" value="2"/>
</dbReference>
<dbReference type="SMART" id="SM00228">
    <property type="entry name" value="PDZ"/>
    <property type="match status" value="2"/>
</dbReference>
<dbReference type="RefSeq" id="WP_099260110.1">
    <property type="nucleotide sequence ID" value="NZ_NIZW01000004.1"/>
</dbReference>
<dbReference type="InterPro" id="IPR001478">
    <property type="entry name" value="PDZ"/>
</dbReference>
<gene>
    <name evidence="3" type="ORF">CEE69_07510</name>
</gene>
<dbReference type="GO" id="GO:0006508">
    <property type="term" value="P:proteolysis"/>
    <property type="evidence" value="ECO:0007669"/>
    <property type="project" value="InterPro"/>
</dbReference>
<keyword evidence="4" id="KW-1185">Reference proteome</keyword>
<feature type="domain" description="PDZ" evidence="2">
    <location>
        <begin position="254"/>
        <end position="342"/>
    </location>
</feature>
<dbReference type="PANTHER" id="PTHR43019:SF23">
    <property type="entry name" value="PROTEASE DO-LIKE 5, CHLOROPLASTIC"/>
    <property type="match status" value="1"/>
</dbReference>
<dbReference type="OrthoDB" id="248175at2"/>
<dbReference type="GO" id="GO:0004252">
    <property type="term" value="F:serine-type endopeptidase activity"/>
    <property type="evidence" value="ECO:0007669"/>
    <property type="project" value="InterPro"/>
</dbReference>
<accession>A0A2G1WBM2</accession>
<protein>
    <submittedName>
        <fullName evidence="3">Deoxyribonuclease HsdR</fullName>
    </submittedName>
</protein>
<reference evidence="3 4" key="1">
    <citation type="submission" date="2017-06" db="EMBL/GenBank/DDBJ databases">
        <title>Description of Rhodopirellula bahusiensis sp. nov.</title>
        <authorList>
            <person name="Kizina J."/>
            <person name="Harder J."/>
        </authorList>
    </citation>
    <scope>NUCLEOTIDE SEQUENCE [LARGE SCALE GENOMIC DNA]</scope>
    <source>
        <strain evidence="3 4">SWK21</strain>
    </source>
</reference>
<proteinExistence type="predicted"/>
<dbReference type="SUPFAM" id="SSF50156">
    <property type="entry name" value="PDZ domain-like"/>
    <property type="match status" value="2"/>
</dbReference>
<keyword evidence="1" id="KW-0732">Signal</keyword>
<dbReference type="InterPro" id="IPR036034">
    <property type="entry name" value="PDZ_sf"/>
</dbReference>
<dbReference type="PRINTS" id="PR00834">
    <property type="entry name" value="PROTEASES2C"/>
</dbReference>
<evidence type="ECO:0000259" key="2">
    <source>
        <dbReference type="PROSITE" id="PS50106"/>
    </source>
</evidence>
<dbReference type="PANTHER" id="PTHR43019">
    <property type="entry name" value="SERINE ENDOPROTEASE DEGS"/>
    <property type="match status" value="1"/>
</dbReference>
<evidence type="ECO:0000313" key="4">
    <source>
        <dbReference type="Proteomes" id="UP000225740"/>
    </source>
</evidence>
<organism evidence="3 4">
    <name type="scientific">Rhodopirellula bahusiensis</name>
    <dbReference type="NCBI Taxonomy" id="2014065"/>
    <lineage>
        <taxon>Bacteria</taxon>
        <taxon>Pseudomonadati</taxon>
        <taxon>Planctomycetota</taxon>
        <taxon>Planctomycetia</taxon>
        <taxon>Pirellulales</taxon>
        <taxon>Pirellulaceae</taxon>
        <taxon>Rhodopirellula</taxon>
    </lineage>
</organism>
<sequence>MIRELPLANPPRSMRFHRLLSPVKALLSFALLLGMASTSIAEDPTPARYQSILAKAVRHVAQRALPSVVTIEVIGVMQADGEVRQDAPTSGVVIDEQGHVLTSSWVTGGDSASIIVNAPSGKRYPAEVVAKDEHRDLVLLKIASGDETWQPIEFPSTDQTTDTVGETVVAVARYGEINTPMVSTGILSAIGRLDGTAIQTDARISPAFYGGPLVDLKGRFRGIVIPAVGEGGAEESTAWYDSGIAFAVPSPIIAQKLDQLRRGENIQQGLLGFVVAGSDPYADGTELSVVRKRSPADKAGLKVGDELKTIGGQNVTRRQEIKLALGRYDAGNEVEIEYERDGKRMSSTATMIATIPPLQPQFIGVIAADEMEEKTADDSTEDKSKPSVSVIVQNVWNQSPADGILKINDRLIELDGAPILDTNALRQRLWASDPEIAMELIIERDGETQTVSIDPLTLDGPLDRIQSFKTPAPLAADAWNVEELQLPDITNEAAIWFPKSELAAETDPDETPSSPLALAIVLAPPKDRDPSAILGPWKDLARERHVAVCVICSDGDDQWRPNEIDAITKLTAASLKRSGALPSAVSLIGGGAFTMNEKANPADSMALGASLSTTNVFAGVAISNETEPPAVRLRKDGPPRLLRVLIPNPPDSELPFWAETLRRIGCPLQTTLTLNRDLCLQWTQSLLAM</sequence>
<dbReference type="InterPro" id="IPR001940">
    <property type="entry name" value="Peptidase_S1C"/>
</dbReference>
<dbReference type="Pfam" id="PF13365">
    <property type="entry name" value="Trypsin_2"/>
    <property type="match status" value="1"/>
</dbReference>
<dbReference type="Proteomes" id="UP000225740">
    <property type="component" value="Unassembled WGS sequence"/>
</dbReference>
<dbReference type="EMBL" id="NIZW01000004">
    <property type="protein sequence ID" value="PHQ36029.1"/>
    <property type="molecule type" value="Genomic_DNA"/>
</dbReference>